<protein>
    <submittedName>
        <fullName evidence="1">Uncharacterized protein</fullName>
    </submittedName>
</protein>
<dbReference type="EMBL" id="PZQS01000002">
    <property type="protein sequence ID" value="PVD36688.1"/>
    <property type="molecule type" value="Genomic_DNA"/>
</dbReference>
<name>A0A2T7PTD9_POMCA</name>
<reference evidence="1 2" key="1">
    <citation type="submission" date="2018-04" db="EMBL/GenBank/DDBJ databases">
        <title>The genome of golden apple snail Pomacea canaliculata provides insight into stress tolerance and invasive adaptation.</title>
        <authorList>
            <person name="Liu C."/>
            <person name="Liu B."/>
            <person name="Ren Y."/>
            <person name="Zhang Y."/>
            <person name="Wang H."/>
            <person name="Li S."/>
            <person name="Jiang F."/>
            <person name="Yin L."/>
            <person name="Zhang G."/>
            <person name="Qian W."/>
            <person name="Fan W."/>
        </authorList>
    </citation>
    <scope>NUCLEOTIDE SEQUENCE [LARGE SCALE GENOMIC DNA]</scope>
    <source>
        <strain evidence="1">SZHN2017</strain>
        <tissue evidence="1">Muscle</tissue>
    </source>
</reference>
<dbReference type="AlphaFoldDB" id="A0A2T7PTD9"/>
<proteinExistence type="predicted"/>
<sequence length="68" mass="7848">MSLWLVEVLKSNVILPTHTLAWQQSWYLLTRDCLKLPVSQEVKPGRQWVAGMGRPCIVLSNIFRQSKP</sequence>
<evidence type="ECO:0000313" key="1">
    <source>
        <dbReference type="EMBL" id="PVD36688.1"/>
    </source>
</evidence>
<evidence type="ECO:0000313" key="2">
    <source>
        <dbReference type="Proteomes" id="UP000245119"/>
    </source>
</evidence>
<comment type="caution">
    <text evidence="1">The sequence shown here is derived from an EMBL/GenBank/DDBJ whole genome shotgun (WGS) entry which is preliminary data.</text>
</comment>
<accession>A0A2T7PTD9</accession>
<gene>
    <name evidence="1" type="ORF">C0Q70_03674</name>
</gene>
<organism evidence="1 2">
    <name type="scientific">Pomacea canaliculata</name>
    <name type="common">Golden apple snail</name>
    <dbReference type="NCBI Taxonomy" id="400727"/>
    <lineage>
        <taxon>Eukaryota</taxon>
        <taxon>Metazoa</taxon>
        <taxon>Spiralia</taxon>
        <taxon>Lophotrochozoa</taxon>
        <taxon>Mollusca</taxon>
        <taxon>Gastropoda</taxon>
        <taxon>Caenogastropoda</taxon>
        <taxon>Architaenioglossa</taxon>
        <taxon>Ampullarioidea</taxon>
        <taxon>Ampullariidae</taxon>
        <taxon>Pomacea</taxon>
    </lineage>
</organism>
<keyword evidence="2" id="KW-1185">Reference proteome</keyword>
<dbReference type="Proteomes" id="UP000245119">
    <property type="component" value="Linkage Group LG2"/>
</dbReference>